<reference evidence="3" key="1">
    <citation type="submission" date="2019-11" db="EMBL/GenBank/DDBJ databases">
        <title>Characterization of Clostridium perfringens isolates from swine manure treated agricultural soils.</title>
        <authorList>
            <person name="Wushke S.T."/>
        </authorList>
    </citation>
    <scope>NUCLEOTIDE SEQUENCE</scope>
    <source>
        <strain evidence="3">X62</strain>
    </source>
</reference>
<sequence length="115" mass="12525">YGDTIELIISNNDEMAIGAIMALQEMGYNKEGSKKHISVVGIDGTKEAKDLIQSGAMTGTVIQDSEGMAKALYTIGMNLVQGKEPLKDTEYKFDETGARVMIPYGNYITKNLLKS</sequence>
<dbReference type="GO" id="GO:0030246">
    <property type="term" value="F:carbohydrate binding"/>
    <property type="evidence" value="ECO:0007669"/>
    <property type="project" value="TreeGrafter"/>
</dbReference>
<dbReference type="AlphaFoldDB" id="A0AAW9KQC2"/>
<evidence type="ECO:0000256" key="1">
    <source>
        <dbReference type="ARBA" id="ARBA00004196"/>
    </source>
</evidence>
<evidence type="ECO:0000259" key="2">
    <source>
        <dbReference type="Pfam" id="PF13407"/>
    </source>
</evidence>
<dbReference type="SUPFAM" id="SSF53822">
    <property type="entry name" value="Periplasmic binding protein-like I"/>
    <property type="match status" value="1"/>
</dbReference>
<comment type="caution">
    <text evidence="3">The sequence shown here is derived from an EMBL/GenBank/DDBJ whole genome shotgun (WGS) entry which is preliminary data.</text>
</comment>
<proteinExistence type="predicted"/>
<comment type="subcellular location">
    <subcellularLocation>
        <location evidence="1">Cell envelope</location>
    </subcellularLocation>
</comment>
<dbReference type="InterPro" id="IPR050555">
    <property type="entry name" value="Bact_Solute-Bind_Prot2"/>
</dbReference>
<evidence type="ECO:0000313" key="4">
    <source>
        <dbReference type="Proteomes" id="UP001288944"/>
    </source>
</evidence>
<gene>
    <name evidence="3" type="ORF">GNF83_19660</name>
</gene>
<organism evidence="3 4">
    <name type="scientific">Clostridium perfringens</name>
    <dbReference type="NCBI Taxonomy" id="1502"/>
    <lineage>
        <taxon>Bacteria</taxon>
        <taxon>Bacillati</taxon>
        <taxon>Bacillota</taxon>
        <taxon>Clostridia</taxon>
        <taxon>Eubacteriales</taxon>
        <taxon>Clostridiaceae</taxon>
        <taxon>Clostridium</taxon>
    </lineage>
</organism>
<dbReference type="Pfam" id="PF13407">
    <property type="entry name" value="Peripla_BP_4"/>
    <property type="match status" value="1"/>
</dbReference>
<feature type="domain" description="Periplasmic binding protein" evidence="2">
    <location>
        <begin position="3"/>
        <end position="84"/>
    </location>
</feature>
<accession>A0AAW9KQC2</accession>
<dbReference type="GO" id="GO:0030288">
    <property type="term" value="C:outer membrane-bounded periplasmic space"/>
    <property type="evidence" value="ECO:0007669"/>
    <property type="project" value="TreeGrafter"/>
</dbReference>
<name>A0AAW9KQC2_CLOPF</name>
<dbReference type="InterPro" id="IPR025997">
    <property type="entry name" value="SBP_2_dom"/>
</dbReference>
<protein>
    <submittedName>
        <fullName evidence="3">Substrate-binding domain-containing protein</fullName>
    </submittedName>
</protein>
<evidence type="ECO:0000313" key="3">
    <source>
        <dbReference type="EMBL" id="MDZ7543350.1"/>
    </source>
</evidence>
<feature type="non-terminal residue" evidence="3">
    <location>
        <position position="1"/>
    </location>
</feature>
<dbReference type="Gene3D" id="3.40.50.2300">
    <property type="match status" value="1"/>
</dbReference>
<dbReference type="Proteomes" id="UP001288944">
    <property type="component" value="Unassembled WGS sequence"/>
</dbReference>
<dbReference type="InterPro" id="IPR028082">
    <property type="entry name" value="Peripla_BP_I"/>
</dbReference>
<dbReference type="PANTHER" id="PTHR30036">
    <property type="entry name" value="D-XYLOSE-BINDING PERIPLASMIC PROTEIN"/>
    <property type="match status" value="1"/>
</dbReference>
<dbReference type="EMBL" id="WNUR01001090">
    <property type="protein sequence ID" value="MDZ7543350.1"/>
    <property type="molecule type" value="Genomic_DNA"/>
</dbReference>